<keyword evidence="10 13" id="KW-0408">Iron</keyword>
<dbReference type="InterPro" id="IPR050121">
    <property type="entry name" value="Cytochrome_P450_monoxygenase"/>
</dbReference>
<dbReference type="PANTHER" id="PTHR24305">
    <property type="entry name" value="CYTOCHROME P450"/>
    <property type="match status" value="1"/>
</dbReference>
<feature type="binding site" description="axial binding residue" evidence="13">
    <location>
        <position position="484"/>
    </location>
    <ligand>
        <name>heme</name>
        <dbReference type="ChEBI" id="CHEBI:30413"/>
    </ligand>
    <ligandPart>
        <name>Fe</name>
        <dbReference type="ChEBI" id="CHEBI:18248"/>
    </ligandPart>
</feature>
<evidence type="ECO:0000256" key="2">
    <source>
        <dbReference type="ARBA" id="ARBA00004370"/>
    </source>
</evidence>
<dbReference type="OrthoDB" id="1470350at2759"/>
<comment type="subcellular location">
    <subcellularLocation>
        <location evidence="2">Membrane</location>
    </subcellularLocation>
</comment>
<dbReference type="SUPFAM" id="SSF48264">
    <property type="entry name" value="Cytochrome P450"/>
    <property type="match status" value="1"/>
</dbReference>
<dbReference type="GO" id="GO:0020037">
    <property type="term" value="F:heme binding"/>
    <property type="evidence" value="ECO:0007669"/>
    <property type="project" value="InterPro"/>
</dbReference>
<evidence type="ECO:0000256" key="6">
    <source>
        <dbReference type="ARBA" id="ARBA00022692"/>
    </source>
</evidence>
<dbReference type="GO" id="GO:0004497">
    <property type="term" value="F:monooxygenase activity"/>
    <property type="evidence" value="ECO:0007669"/>
    <property type="project" value="UniProtKB-KW"/>
</dbReference>
<keyword evidence="15" id="KW-1185">Reference proteome</keyword>
<evidence type="ECO:0000313" key="15">
    <source>
        <dbReference type="Proteomes" id="UP000053424"/>
    </source>
</evidence>
<dbReference type="Proteomes" id="UP000053424">
    <property type="component" value="Unassembled WGS sequence"/>
</dbReference>
<accession>A0A0C2YFK8</accession>
<comment type="pathway">
    <text evidence="3">Secondary metabolite biosynthesis; terpenoid biosynthesis.</text>
</comment>
<keyword evidence="12" id="KW-0472">Membrane</keyword>
<proteinExistence type="inferred from homology"/>
<dbReference type="GO" id="GO:0016705">
    <property type="term" value="F:oxidoreductase activity, acting on paired donors, with incorporation or reduction of molecular oxygen"/>
    <property type="evidence" value="ECO:0007669"/>
    <property type="project" value="InterPro"/>
</dbReference>
<reference evidence="14 15" key="1">
    <citation type="submission" date="2014-04" db="EMBL/GenBank/DDBJ databases">
        <authorList>
            <consortium name="DOE Joint Genome Institute"/>
            <person name="Kuo A."/>
            <person name="Gay G."/>
            <person name="Dore J."/>
            <person name="Kohler A."/>
            <person name="Nagy L.G."/>
            <person name="Floudas D."/>
            <person name="Copeland A."/>
            <person name="Barry K.W."/>
            <person name="Cichocki N."/>
            <person name="Veneault-Fourrey C."/>
            <person name="LaButti K."/>
            <person name="Lindquist E.A."/>
            <person name="Lipzen A."/>
            <person name="Lundell T."/>
            <person name="Morin E."/>
            <person name="Murat C."/>
            <person name="Sun H."/>
            <person name="Tunlid A."/>
            <person name="Henrissat B."/>
            <person name="Grigoriev I.V."/>
            <person name="Hibbett D.S."/>
            <person name="Martin F."/>
            <person name="Nordberg H.P."/>
            <person name="Cantor M.N."/>
            <person name="Hua S.X."/>
        </authorList>
    </citation>
    <scope>NUCLEOTIDE SEQUENCE [LARGE SCALE GENOMIC DNA]</scope>
    <source>
        <strain evidence="15">h7</strain>
    </source>
</reference>
<dbReference type="HOGENOM" id="CLU_001570_5_11_1"/>
<keyword evidence="6" id="KW-0812">Transmembrane</keyword>
<dbReference type="EMBL" id="KN831784">
    <property type="protein sequence ID" value="KIM39837.1"/>
    <property type="molecule type" value="Genomic_DNA"/>
</dbReference>
<dbReference type="Pfam" id="PF00067">
    <property type="entry name" value="p450"/>
    <property type="match status" value="1"/>
</dbReference>
<keyword evidence="9" id="KW-0560">Oxidoreductase</keyword>
<protein>
    <recommendedName>
        <fullName evidence="16">Cytochrome P450</fullName>
    </recommendedName>
</protein>
<name>A0A0C2YFK8_HEBCY</name>
<evidence type="ECO:0000256" key="9">
    <source>
        <dbReference type="ARBA" id="ARBA00023002"/>
    </source>
</evidence>
<keyword evidence="8" id="KW-1133">Transmembrane helix</keyword>
<gene>
    <name evidence="14" type="ORF">M413DRAFT_185038</name>
</gene>
<evidence type="ECO:0000313" key="14">
    <source>
        <dbReference type="EMBL" id="KIM39837.1"/>
    </source>
</evidence>
<evidence type="ECO:0000256" key="10">
    <source>
        <dbReference type="ARBA" id="ARBA00023004"/>
    </source>
</evidence>
<dbReference type="InterPro" id="IPR002401">
    <property type="entry name" value="Cyt_P450_E_grp-I"/>
</dbReference>
<sequence length="543" mass="61528">MLTVLIPFFFVWAYWRLYLRRRLLRTALDVVPGPPGQSWLSGSLDQVISREAWGFHRYIAATYGPVVRIKGFLGANNLYVYDPCALYHILVKDQYTYEENESFIEGNRLLFGPGIFTTLGEEHRKHRKMLTPVFSISHMREMAPIFYAVSYKLRNTFQKKVQHGPEEIDISCWTARLALELIGQSGLGYTFDDLDEASIPHPYALASKQLTTAGEQTSFQRFILMPLLMRLGTPRFRKFLVDNAPSKMVKDLKAIVETLHNTSVELFESKQHALQAGNEALADQIGRGKDIISILMKANMKAADEDKLLDAELLGQINSLTFAATDTTSGALARVLHLLAQYKDVQDKLRHEIRQARKENGDEDIPYDALVSLPYLDAICRETLRLYPPVSQLLRTVRRDIILPFSTPISSENGQELNQLHVPKGTEIFVSILASNTNPAFWGLDCYEWKPERWLNPLPQALLDAHVPGVYSHLLTFLGGGRSCIGFKFSQLEMKVVLALLLEKFEFSLSEKPIIWMMSGISTPHVDRESKVPTLPMIVSLAT</sequence>
<evidence type="ECO:0000256" key="5">
    <source>
        <dbReference type="ARBA" id="ARBA00022617"/>
    </source>
</evidence>
<comment type="cofactor">
    <cofactor evidence="1 13">
        <name>heme</name>
        <dbReference type="ChEBI" id="CHEBI:30413"/>
    </cofactor>
</comment>
<keyword evidence="5 13" id="KW-0349">Heme</keyword>
<dbReference type="PRINTS" id="PR00463">
    <property type="entry name" value="EP450I"/>
</dbReference>
<evidence type="ECO:0000256" key="4">
    <source>
        <dbReference type="ARBA" id="ARBA00010617"/>
    </source>
</evidence>
<dbReference type="InterPro" id="IPR001128">
    <property type="entry name" value="Cyt_P450"/>
</dbReference>
<dbReference type="PRINTS" id="PR00385">
    <property type="entry name" value="P450"/>
</dbReference>
<organism evidence="14 15">
    <name type="scientific">Hebeloma cylindrosporum</name>
    <dbReference type="NCBI Taxonomy" id="76867"/>
    <lineage>
        <taxon>Eukaryota</taxon>
        <taxon>Fungi</taxon>
        <taxon>Dikarya</taxon>
        <taxon>Basidiomycota</taxon>
        <taxon>Agaricomycotina</taxon>
        <taxon>Agaricomycetes</taxon>
        <taxon>Agaricomycetidae</taxon>
        <taxon>Agaricales</taxon>
        <taxon>Agaricineae</taxon>
        <taxon>Hymenogastraceae</taxon>
        <taxon>Hebeloma</taxon>
    </lineage>
</organism>
<evidence type="ECO:0000256" key="13">
    <source>
        <dbReference type="PIRSR" id="PIRSR602401-1"/>
    </source>
</evidence>
<dbReference type="GO" id="GO:0016020">
    <property type="term" value="C:membrane"/>
    <property type="evidence" value="ECO:0007669"/>
    <property type="project" value="UniProtKB-SubCell"/>
</dbReference>
<evidence type="ECO:0000256" key="3">
    <source>
        <dbReference type="ARBA" id="ARBA00004721"/>
    </source>
</evidence>
<reference evidence="15" key="2">
    <citation type="submission" date="2015-01" db="EMBL/GenBank/DDBJ databases">
        <title>Evolutionary Origins and Diversification of the Mycorrhizal Mutualists.</title>
        <authorList>
            <consortium name="DOE Joint Genome Institute"/>
            <consortium name="Mycorrhizal Genomics Consortium"/>
            <person name="Kohler A."/>
            <person name="Kuo A."/>
            <person name="Nagy L.G."/>
            <person name="Floudas D."/>
            <person name="Copeland A."/>
            <person name="Barry K.W."/>
            <person name="Cichocki N."/>
            <person name="Veneault-Fourrey C."/>
            <person name="LaButti K."/>
            <person name="Lindquist E.A."/>
            <person name="Lipzen A."/>
            <person name="Lundell T."/>
            <person name="Morin E."/>
            <person name="Murat C."/>
            <person name="Riley R."/>
            <person name="Ohm R."/>
            <person name="Sun H."/>
            <person name="Tunlid A."/>
            <person name="Henrissat B."/>
            <person name="Grigoriev I.V."/>
            <person name="Hibbett D.S."/>
            <person name="Martin F."/>
        </authorList>
    </citation>
    <scope>NUCLEOTIDE SEQUENCE [LARGE SCALE GENOMIC DNA]</scope>
    <source>
        <strain evidence="15">h7</strain>
    </source>
</reference>
<dbReference type="GO" id="GO:0005506">
    <property type="term" value="F:iron ion binding"/>
    <property type="evidence" value="ECO:0007669"/>
    <property type="project" value="InterPro"/>
</dbReference>
<dbReference type="CDD" id="cd11069">
    <property type="entry name" value="CYP_FUM15-like"/>
    <property type="match status" value="1"/>
</dbReference>
<dbReference type="Gene3D" id="1.10.630.10">
    <property type="entry name" value="Cytochrome P450"/>
    <property type="match status" value="1"/>
</dbReference>
<dbReference type="AlphaFoldDB" id="A0A0C2YFK8"/>
<evidence type="ECO:0000256" key="1">
    <source>
        <dbReference type="ARBA" id="ARBA00001971"/>
    </source>
</evidence>
<keyword evidence="7 13" id="KW-0479">Metal-binding</keyword>
<dbReference type="STRING" id="686832.A0A0C2YFK8"/>
<keyword evidence="11" id="KW-0503">Monooxygenase</keyword>
<evidence type="ECO:0000256" key="8">
    <source>
        <dbReference type="ARBA" id="ARBA00022989"/>
    </source>
</evidence>
<dbReference type="InterPro" id="IPR036396">
    <property type="entry name" value="Cyt_P450_sf"/>
</dbReference>
<evidence type="ECO:0008006" key="16">
    <source>
        <dbReference type="Google" id="ProtNLM"/>
    </source>
</evidence>
<evidence type="ECO:0000256" key="12">
    <source>
        <dbReference type="ARBA" id="ARBA00023136"/>
    </source>
</evidence>
<evidence type="ECO:0000256" key="7">
    <source>
        <dbReference type="ARBA" id="ARBA00022723"/>
    </source>
</evidence>
<comment type="similarity">
    <text evidence="4">Belongs to the cytochrome P450 family.</text>
</comment>
<evidence type="ECO:0000256" key="11">
    <source>
        <dbReference type="ARBA" id="ARBA00023033"/>
    </source>
</evidence>
<dbReference type="PANTHER" id="PTHR24305:SF166">
    <property type="entry name" value="CYTOCHROME P450 12A4, MITOCHONDRIAL-RELATED"/>
    <property type="match status" value="1"/>
</dbReference>